<dbReference type="RefSeq" id="WP_213819259.1">
    <property type="nucleotide sequence ID" value="NZ_JAAMFI010000001.1"/>
</dbReference>
<feature type="region of interest" description="Disordered" evidence="1">
    <location>
        <begin position="59"/>
        <end position="117"/>
    </location>
</feature>
<feature type="region of interest" description="Disordered" evidence="1">
    <location>
        <begin position="1"/>
        <end position="23"/>
    </location>
</feature>
<feature type="domain" description="LysM" evidence="3">
    <location>
        <begin position="118"/>
        <end position="164"/>
    </location>
</feature>
<evidence type="ECO:0000256" key="2">
    <source>
        <dbReference type="SAM" id="Phobius"/>
    </source>
</evidence>
<dbReference type="CDD" id="cd00118">
    <property type="entry name" value="LysM"/>
    <property type="match status" value="1"/>
</dbReference>
<sequence>MNNEGAVLSRKNRFDKKQSNKKQGGEKNYGGLLIFLVFLSMFLLASAPVYGMMKNQPKLTKTTTSSSKSTHKQSQQGTSQKAAMSDDDADSAQSSSDASSSSAVASQNQDAAQAEDESTAVLAAGQTLYNFAITHNTSPANIVNLNPGLTVQNYSQYAGQSLKIK</sequence>
<feature type="compositionally biased region" description="Low complexity" evidence="1">
    <location>
        <begin position="91"/>
        <end position="112"/>
    </location>
</feature>
<dbReference type="EMBL" id="JAAMFI010000001">
    <property type="protein sequence ID" value="MBS9334647.1"/>
    <property type="molecule type" value="Genomic_DNA"/>
</dbReference>
<protein>
    <recommendedName>
        <fullName evidence="3">LysM domain-containing protein</fullName>
    </recommendedName>
</protein>
<accession>A0ABS5QRQ8</accession>
<dbReference type="Proteomes" id="UP001519418">
    <property type="component" value="Unassembled WGS sequence"/>
</dbReference>
<reference evidence="4 5" key="1">
    <citation type="submission" date="2020-02" db="EMBL/GenBank/DDBJ databases">
        <title>Fructobacillus sp. isolated from paper mulberry of Taiwan.</title>
        <authorList>
            <person name="Lin S.-T."/>
        </authorList>
    </citation>
    <scope>NUCLEOTIDE SEQUENCE [LARGE SCALE GENOMIC DNA]</scope>
    <source>
        <strain evidence="4 5">M1-10</strain>
    </source>
</reference>
<keyword evidence="2" id="KW-0812">Transmembrane</keyword>
<comment type="caution">
    <text evidence="4">The sequence shown here is derived from an EMBL/GenBank/DDBJ whole genome shotgun (WGS) entry which is preliminary data.</text>
</comment>
<dbReference type="PROSITE" id="PS51782">
    <property type="entry name" value="LYSM"/>
    <property type="match status" value="1"/>
</dbReference>
<evidence type="ECO:0000256" key="1">
    <source>
        <dbReference type="SAM" id="MobiDB-lite"/>
    </source>
</evidence>
<evidence type="ECO:0000313" key="4">
    <source>
        <dbReference type="EMBL" id="MBS9334647.1"/>
    </source>
</evidence>
<proteinExistence type="predicted"/>
<name>A0ABS5QRQ8_9LACO</name>
<keyword evidence="5" id="KW-1185">Reference proteome</keyword>
<dbReference type="InterPro" id="IPR018392">
    <property type="entry name" value="LysM"/>
</dbReference>
<keyword evidence="2" id="KW-0472">Membrane</keyword>
<feature type="compositionally biased region" description="Low complexity" evidence="1">
    <location>
        <begin position="60"/>
        <end position="83"/>
    </location>
</feature>
<feature type="transmembrane region" description="Helical" evidence="2">
    <location>
        <begin position="29"/>
        <end position="51"/>
    </location>
</feature>
<evidence type="ECO:0000313" key="5">
    <source>
        <dbReference type="Proteomes" id="UP001519418"/>
    </source>
</evidence>
<organism evidence="4 5">
    <name type="scientific">Fructobacillus papyriferae</name>
    <dbReference type="NCBI Taxonomy" id="2713171"/>
    <lineage>
        <taxon>Bacteria</taxon>
        <taxon>Bacillati</taxon>
        <taxon>Bacillota</taxon>
        <taxon>Bacilli</taxon>
        <taxon>Lactobacillales</taxon>
        <taxon>Lactobacillaceae</taxon>
        <taxon>Fructobacillus</taxon>
    </lineage>
</organism>
<gene>
    <name evidence="4" type="ORF">G6R27_01175</name>
</gene>
<evidence type="ECO:0000259" key="3">
    <source>
        <dbReference type="PROSITE" id="PS51782"/>
    </source>
</evidence>
<keyword evidence="2" id="KW-1133">Transmembrane helix</keyword>